<protein>
    <submittedName>
        <fullName evidence="1">Uncharacterized protein</fullName>
    </submittedName>
</protein>
<gene>
    <name evidence="1" type="ORF">CC78DRAFT_546064</name>
</gene>
<dbReference type="PANTHER" id="PTHR42085:SF2">
    <property type="entry name" value="F-BOX DOMAIN-CONTAINING PROTEIN"/>
    <property type="match status" value="1"/>
</dbReference>
<dbReference type="EMBL" id="ML986644">
    <property type="protein sequence ID" value="KAF2262193.1"/>
    <property type="molecule type" value="Genomic_DNA"/>
</dbReference>
<name>A0A9P4K4X4_9PLEO</name>
<sequence>MASSIPELQSAFGQILLLEKSKNPSHSSNPKWIGTSVPFQYPPPYVRPKWTGSFRLFDFPRELRDRIYFYIVFNPKTLVWKRNSPSPHDSFHFKPVDSDYLNLFLTCRQVHEEALKVFCRFNIFGIQFKKFLAGSLRVFPARQAGMVQRVQLYYRQYDWRYDWRRHDSTGAFAQMMLEAMIAKEFFPVLRECVAFWDVWNQEWLYGLSSGSVDETMQAFLVWMRGCYELDKLVPPAWLRVEFRRRWRPEEMWALQTGFNRALDVFRREAKDQADQDMEDSGQKWLLEAWSEGNKKSRRRLEER</sequence>
<evidence type="ECO:0000313" key="2">
    <source>
        <dbReference type="Proteomes" id="UP000800093"/>
    </source>
</evidence>
<dbReference type="OrthoDB" id="5372935at2759"/>
<organism evidence="1 2">
    <name type="scientific">Lojkania enalia</name>
    <dbReference type="NCBI Taxonomy" id="147567"/>
    <lineage>
        <taxon>Eukaryota</taxon>
        <taxon>Fungi</taxon>
        <taxon>Dikarya</taxon>
        <taxon>Ascomycota</taxon>
        <taxon>Pezizomycotina</taxon>
        <taxon>Dothideomycetes</taxon>
        <taxon>Pleosporomycetidae</taxon>
        <taxon>Pleosporales</taxon>
        <taxon>Pleosporales incertae sedis</taxon>
        <taxon>Lojkania</taxon>
    </lineage>
</organism>
<dbReference type="PANTHER" id="PTHR42085">
    <property type="entry name" value="F-BOX DOMAIN-CONTAINING PROTEIN"/>
    <property type="match status" value="1"/>
</dbReference>
<proteinExistence type="predicted"/>
<reference evidence="2" key="1">
    <citation type="journal article" date="2020" name="Stud. Mycol.">
        <title>101 Dothideomycetes genomes: A test case for predicting lifestyles and emergence of pathogens.</title>
        <authorList>
            <person name="Haridas S."/>
            <person name="Albert R."/>
            <person name="Binder M."/>
            <person name="Bloem J."/>
            <person name="LaButti K."/>
            <person name="Salamov A."/>
            <person name="Andreopoulos B."/>
            <person name="Baker S."/>
            <person name="Barry K."/>
            <person name="Bills G."/>
            <person name="Bluhm B."/>
            <person name="Cannon C."/>
            <person name="Castanera R."/>
            <person name="Culley D."/>
            <person name="Daum C."/>
            <person name="Ezra D."/>
            <person name="Gonzalez J."/>
            <person name="Henrissat B."/>
            <person name="Kuo A."/>
            <person name="Liang C."/>
            <person name="Lipzen A."/>
            <person name="Lutzoni F."/>
            <person name="Magnuson J."/>
            <person name="Mondo S."/>
            <person name="Nolan M."/>
            <person name="Ohm R."/>
            <person name="Pangilinan J."/>
            <person name="Park H.-J."/>
            <person name="Ramirez L."/>
            <person name="Alfaro M."/>
            <person name="Sun H."/>
            <person name="Tritt A."/>
            <person name="Yoshinaga Y."/>
            <person name="Zwiers L.-H."/>
            <person name="Turgeon B."/>
            <person name="Goodwin S."/>
            <person name="Spatafora J."/>
            <person name="Crous P."/>
            <person name="Grigoriev I."/>
        </authorList>
    </citation>
    <scope>NUCLEOTIDE SEQUENCE [LARGE SCALE GENOMIC DNA]</scope>
    <source>
        <strain evidence="2">CBS 304.66</strain>
    </source>
</reference>
<accession>A0A9P4K4X4</accession>
<comment type="caution">
    <text evidence="1">The sequence shown here is derived from an EMBL/GenBank/DDBJ whole genome shotgun (WGS) entry which is preliminary data.</text>
</comment>
<keyword evidence="2" id="KW-1185">Reference proteome</keyword>
<dbReference type="InterPro" id="IPR038883">
    <property type="entry name" value="AN11006-like"/>
</dbReference>
<dbReference type="AlphaFoldDB" id="A0A9P4K4X4"/>
<evidence type="ECO:0000313" key="1">
    <source>
        <dbReference type="EMBL" id="KAF2262193.1"/>
    </source>
</evidence>
<dbReference type="Proteomes" id="UP000800093">
    <property type="component" value="Unassembled WGS sequence"/>
</dbReference>